<accession>A0A1J1J2L8</accession>
<evidence type="ECO:0000313" key="2">
    <source>
        <dbReference type="Proteomes" id="UP000183832"/>
    </source>
</evidence>
<organism evidence="1 2">
    <name type="scientific">Clunio marinus</name>
    <dbReference type="NCBI Taxonomy" id="568069"/>
    <lineage>
        <taxon>Eukaryota</taxon>
        <taxon>Metazoa</taxon>
        <taxon>Ecdysozoa</taxon>
        <taxon>Arthropoda</taxon>
        <taxon>Hexapoda</taxon>
        <taxon>Insecta</taxon>
        <taxon>Pterygota</taxon>
        <taxon>Neoptera</taxon>
        <taxon>Endopterygota</taxon>
        <taxon>Diptera</taxon>
        <taxon>Nematocera</taxon>
        <taxon>Chironomoidea</taxon>
        <taxon>Chironomidae</taxon>
        <taxon>Clunio</taxon>
    </lineage>
</organism>
<dbReference type="Proteomes" id="UP000183832">
    <property type="component" value="Unassembled WGS sequence"/>
</dbReference>
<evidence type="ECO:0000313" key="1">
    <source>
        <dbReference type="EMBL" id="CRL05081.1"/>
    </source>
</evidence>
<name>A0A1J1J2L8_9DIPT</name>
<gene>
    <name evidence="1" type="ORF">CLUMA_CG018460</name>
</gene>
<keyword evidence="2" id="KW-1185">Reference proteome</keyword>
<sequence length="60" mass="6916">MTQKTAQSHKIDIKQSSAPWSMKVVKVDMTKVLSVKPLKHDVELLYTSPELINYSLWNKT</sequence>
<proteinExistence type="predicted"/>
<dbReference type="EMBL" id="CVRI01000064">
    <property type="protein sequence ID" value="CRL05081.1"/>
    <property type="molecule type" value="Genomic_DNA"/>
</dbReference>
<protein>
    <submittedName>
        <fullName evidence="1">CLUMA_CG018460, isoform A</fullName>
    </submittedName>
</protein>
<reference evidence="1 2" key="1">
    <citation type="submission" date="2015-04" db="EMBL/GenBank/DDBJ databases">
        <authorList>
            <person name="Syromyatnikov M.Y."/>
            <person name="Popov V.N."/>
        </authorList>
    </citation>
    <scope>NUCLEOTIDE SEQUENCE [LARGE SCALE GENOMIC DNA]</scope>
</reference>
<dbReference type="AlphaFoldDB" id="A0A1J1J2L8"/>